<dbReference type="EMBL" id="JBHSDV010000001">
    <property type="protein sequence ID" value="MFC4386675.1"/>
    <property type="molecule type" value="Genomic_DNA"/>
</dbReference>
<feature type="domain" description="RNA polymerase sigma-70 region 2" evidence="6">
    <location>
        <begin position="23"/>
        <end position="88"/>
    </location>
</feature>
<sequence length="189" mass="22623">MPEDQQLIKEIMQGSQAAMEVLTRKYYQQIYAFVYRKVGNKELAYDLTQEIFIKMMQKLSLYKNTGSFKSWLYTLAVNHCRDYWRSKKHKEKEKETILDDAIENDKSNVPYIFEKKETRAQVKHAILQLPEMQREAIILRYYHDSTMKEIAEMTDANISTVKSRLKQGLEKLAKYLDRGEPYEKKNQRY</sequence>
<evidence type="ECO:0000313" key="8">
    <source>
        <dbReference type="EMBL" id="MFC4386675.1"/>
    </source>
</evidence>
<dbReference type="InterPro" id="IPR013324">
    <property type="entry name" value="RNA_pol_sigma_r3/r4-like"/>
</dbReference>
<protein>
    <submittedName>
        <fullName evidence="8">RNA polymerase sigma factor</fullName>
    </submittedName>
</protein>
<reference evidence="9" key="1">
    <citation type="journal article" date="2019" name="Int. J. Syst. Evol. Microbiol.">
        <title>The Global Catalogue of Microorganisms (GCM) 10K type strain sequencing project: providing services to taxonomists for standard genome sequencing and annotation.</title>
        <authorList>
            <consortium name="The Broad Institute Genomics Platform"/>
            <consortium name="The Broad Institute Genome Sequencing Center for Infectious Disease"/>
            <person name="Wu L."/>
            <person name="Ma J."/>
        </authorList>
    </citation>
    <scope>NUCLEOTIDE SEQUENCE [LARGE SCALE GENOMIC DNA]</scope>
    <source>
        <strain evidence="9">KACC 14058</strain>
    </source>
</reference>
<dbReference type="NCBIfam" id="TIGR02937">
    <property type="entry name" value="sigma70-ECF"/>
    <property type="match status" value="1"/>
</dbReference>
<evidence type="ECO:0000256" key="5">
    <source>
        <dbReference type="ARBA" id="ARBA00023163"/>
    </source>
</evidence>
<dbReference type="SUPFAM" id="SSF88946">
    <property type="entry name" value="Sigma2 domain of RNA polymerase sigma factors"/>
    <property type="match status" value="1"/>
</dbReference>
<dbReference type="InterPro" id="IPR036388">
    <property type="entry name" value="WH-like_DNA-bd_sf"/>
</dbReference>
<evidence type="ECO:0000256" key="4">
    <source>
        <dbReference type="ARBA" id="ARBA00023125"/>
    </source>
</evidence>
<comment type="similarity">
    <text evidence="1">Belongs to the sigma-70 factor family. ECF subfamily.</text>
</comment>
<dbReference type="PANTHER" id="PTHR43133:SF8">
    <property type="entry name" value="RNA POLYMERASE SIGMA FACTOR HI_1459-RELATED"/>
    <property type="match status" value="1"/>
</dbReference>
<evidence type="ECO:0000256" key="3">
    <source>
        <dbReference type="ARBA" id="ARBA00023082"/>
    </source>
</evidence>
<dbReference type="PANTHER" id="PTHR43133">
    <property type="entry name" value="RNA POLYMERASE ECF-TYPE SIGMA FACTO"/>
    <property type="match status" value="1"/>
</dbReference>
<dbReference type="CDD" id="cd06171">
    <property type="entry name" value="Sigma70_r4"/>
    <property type="match status" value="1"/>
</dbReference>
<keyword evidence="3" id="KW-0731">Sigma factor</keyword>
<organism evidence="8 9">
    <name type="scientific">Gracilibacillus marinus</name>
    <dbReference type="NCBI Taxonomy" id="630535"/>
    <lineage>
        <taxon>Bacteria</taxon>
        <taxon>Bacillati</taxon>
        <taxon>Bacillota</taxon>
        <taxon>Bacilli</taxon>
        <taxon>Bacillales</taxon>
        <taxon>Bacillaceae</taxon>
        <taxon>Gracilibacillus</taxon>
    </lineage>
</organism>
<comment type="caution">
    <text evidence="8">The sequence shown here is derived from an EMBL/GenBank/DDBJ whole genome shotgun (WGS) entry which is preliminary data.</text>
</comment>
<dbReference type="InterPro" id="IPR039425">
    <property type="entry name" value="RNA_pol_sigma-70-like"/>
</dbReference>
<dbReference type="InterPro" id="IPR013249">
    <property type="entry name" value="RNA_pol_sigma70_r4_t2"/>
</dbReference>
<accession>A0ABV8VT05</accession>
<evidence type="ECO:0000313" key="9">
    <source>
        <dbReference type="Proteomes" id="UP001595880"/>
    </source>
</evidence>
<name>A0ABV8VT05_9BACI</name>
<dbReference type="InterPro" id="IPR007627">
    <property type="entry name" value="RNA_pol_sigma70_r2"/>
</dbReference>
<keyword evidence="2" id="KW-0805">Transcription regulation</keyword>
<gene>
    <name evidence="8" type="ORF">ACFOZ1_02520</name>
</gene>
<proteinExistence type="inferred from homology"/>
<dbReference type="InterPro" id="IPR013325">
    <property type="entry name" value="RNA_pol_sigma_r2"/>
</dbReference>
<dbReference type="SUPFAM" id="SSF88659">
    <property type="entry name" value="Sigma3 and sigma4 domains of RNA polymerase sigma factors"/>
    <property type="match status" value="1"/>
</dbReference>
<dbReference type="Proteomes" id="UP001595880">
    <property type="component" value="Unassembled WGS sequence"/>
</dbReference>
<dbReference type="InterPro" id="IPR014284">
    <property type="entry name" value="RNA_pol_sigma-70_dom"/>
</dbReference>
<evidence type="ECO:0000256" key="2">
    <source>
        <dbReference type="ARBA" id="ARBA00023015"/>
    </source>
</evidence>
<evidence type="ECO:0000256" key="1">
    <source>
        <dbReference type="ARBA" id="ARBA00010641"/>
    </source>
</evidence>
<dbReference type="Gene3D" id="1.10.10.10">
    <property type="entry name" value="Winged helix-like DNA-binding domain superfamily/Winged helix DNA-binding domain"/>
    <property type="match status" value="1"/>
</dbReference>
<dbReference type="RefSeq" id="WP_390195491.1">
    <property type="nucleotide sequence ID" value="NZ_JBHSDV010000001.1"/>
</dbReference>
<keyword evidence="5" id="KW-0804">Transcription</keyword>
<keyword evidence="9" id="KW-1185">Reference proteome</keyword>
<evidence type="ECO:0000259" key="6">
    <source>
        <dbReference type="Pfam" id="PF04542"/>
    </source>
</evidence>
<keyword evidence="4" id="KW-0238">DNA-binding</keyword>
<dbReference type="Gene3D" id="1.10.1740.10">
    <property type="match status" value="1"/>
</dbReference>
<evidence type="ECO:0000259" key="7">
    <source>
        <dbReference type="Pfam" id="PF08281"/>
    </source>
</evidence>
<dbReference type="Pfam" id="PF08281">
    <property type="entry name" value="Sigma70_r4_2"/>
    <property type="match status" value="1"/>
</dbReference>
<dbReference type="Pfam" id="PF04542">
    <property type="entry name" value="Sigma70_r2"/>
    <property type="match status" value="1"/>
</dbReference>
<feature type="domain" description="RNA polymerase sigma factor 70 region 4 type 2" evidence="7">
    <location>
        <begin position="121"/>
        <end position="172"/>
    </location>
</feature>